<feature type="region of interest" description="Disordered" evidence="1">
    <location>
        <begin position="1"/>
        <end position="35"/>
    </location>
</feature>
<protein>
    <submittedName>
        <fullName evidence="2">Uncharacterized protein</fullName>
    </submittedName>
</protein>
<gene>
    <name evidence="2" type="ORF">BAE44_0002565</name>
</gene>
<dbReference type="Proteomes" id="UP000095767">
    <property type="component" value="Unassembled WGS sequence"/>
</dbReference>
<dbReference type="AlphaFoldDB" id="A0A1E5WG95"/>
<evidence type="ECO:0000313" key="3">
    <source>
        <dbReference type="Proteomes" id="UP000095767"/>
    </source>
</evidence>
<organism evidence="2 3">
    <name type="scientific">Dichanthelium oligosanthes</name>
    <dbReference type="NCBI Taxonomy" id="888268"/>
    <lineage>
        <taxon>Eukaryota</taxon>
        <taxon>Viridiplantae</taxon>
        <taxon>Streptophyta</taxon>
        <taxon>Embryophyta</taxon>
        <taxon>Tracheophyta</taxon>
        <taxon>Spermatophyta</taxon>
        <taxon>Magnoliopsida</taxon>
        <taxon>Liliopsida</taxon>
        <taxon>Poales</taxon>
        <taxon>Poaceae</taxon>
        <taxon>PACMAD clade</taxon>
        <taxon>Panicoideae</taxon>
        <taxon>Panicodae</taxon>
        <taxon>Paniceae</taxon>
        <taxon>Dichantheliinae</taxon>
        <taxon>Dichanthelium</taxon>
    </lineage>
</organism>
<dbReference type="PANTHER" id="PTHR36140:SF1">
    <property type="entry name" value="F-BOX DOMAIN CONTAINING PROTEIN, EXPRESSED"/>
    <property type="match status" value="1"/>
</dbReference>
<accession>A0A1E5WG95</accession>
<evidence type="ECO:0000313" key="2">
    <source>
        <dbReference type="EMBL" id="OEL36417.1"/>
    </source>
</evidence>
<name>A0A1E5WG95_9POAL</name>
<evidence type="ECO:0000256" key="1">
    <source>
        <dbReference type="SAM" id="MobiDB-lite"/>
    </source>
</evidence>
<dbReference type="EMBL" id="LWDX02009257">
    <property type="protein sequence ID" value="OEL36417.1"/>
    <property type="molecule type" value="Genomic_DNA"/>
</dbReference>
<comment type="caution">
    <text evidence="2">The sequence shown here is derived from an EMBL/GenBank/DDBJ whole genome shotgun (WGS) entry which is preliminary data.</text>
</comment>
<reference evidence="2 3" key="1">
    <citation type="submission" date="2016-09" db="EMBL/GenBank/DDBJ databases">
        <title>The draft genome of Dichanthelium oligosanthes: A C3 panicoid grass species.</title>
        <authorList>
            <person name="Studer A.J."/>
            <person name="Schnable J.C."/>
            <person name="Brutnell T.P."/>
        </authorList>
    </citation>
    <scope>NUCLEOTIDE SEQUENCE [LARGE SCALE GENOMIC DNA]</scope>
    <source>
        <strain evidence="3">cv. Kellogg 1175</strain>
        <tissue evidence="2">Leaf</tissue>
    </source>
</reference>
<dbReference type="OrthoDB" id="618196at2759"/>
<sequence>MPSMPRAAEPCPSLSPGSNGKRLKRTPRIEDDGNPLNDEIFLQAFADNSLDTADLEPLRQRRGRVHLPPQAPVRPLLPAPRHRLSFFHRSSHDGETGAPPRFLPFNLFSRLVPIHTNAAVLDGDLFKNCRLIACRKGRLELELRRVSHRADLRIAVFKPVNGDVSILPALSGKYGPRSYACALLTADDEAAADPLRPASTGFRLLILYKRRTFTACRSYSSDTKAWRPEGKISGVKISGKCLSKMDAGVAVRGAVFWLHDDTVLSLRVDTLEAAVETFAICWWSSKLCRCFGNKEQNRRLFASPDGRRLLAVQVG</sequence>
<dbReference type="PANTHER" id="PTHR36140">
    <property type="entry name" value="F-BOX DOMAIN-CONTAINING PROTEIN-RELATED"/>
    <property type="match status" value="1"/>
</dbReference>
<keyword evidence="3" id="KW-1185">Reference proteome</keyword>
<proteinExistence type="predicted"/>